<dbReference type="GeneID" id="68096666"/>
<sequence length="172" mass="19241">MQNDKLEEQVQKIALDFFLNGIDPPVSISKKESQSLNNSSPNISSSQSSLENKEFKVPKSKFDKASSKASSRQTTEYDKKMESSLSARRNEMNNKSTSSAKKTASLSLEESSQLDMNTFRSFKQKTSHFINIEAGEVDESARQQFGEIFSQQSFGSPAFSSSIMDMNFSDDE</sequence>
<dbReference type="RefSeq" id="XP_044549219.1">
    <property type="nucleotide sequence ID" value="XM_044693826.1"/>
</dbReference>
<name>A0AA88KLD4_NAELO</name>
<feature type="region of interest" description="Disordered" evidence="1">
    <location>
        <begin position="27"/>
        <end position="112"/>
    </location>
</feature>
<dbReference type="Proteomes" id="UP000816034">
    <property type="component" value="Unassembled WGS sequence"/>
</dbReference>
<accession>A0AA88KLD4</accession>
<dbReference type="EMBL" id="PYSW02000020">
    <property type="protein sequence ID" value="KAG2383540.1"/>
    <property type="molecule type" value="Genomic_DNA"/>
</dbReference>
<organism evidence="2 3">
    <name type="scientific">Naegleria lovaniensis</name>
    <name type="common">Amoeba</name>
    <dbReference type="NCBI Taxonomy" id="51637"/>
    <lineage>
        <taxon>Eukaryota</taxon>
        <taxon>Discoba</taxon>
        <taxon>Heterolobosea</taxon>
        <taxon>Tetramitia</taxon>
        <taxon>Eutetramitia</taxon>
        <taxon>Vahlkampfiidae</taxon>
        <taxon>Naegleria</taxon>
    </lineage>
</organism>
<feature type="compositionally biased region" description="Basic and acidic residues" evidence="1">
    <location>
        <begin position="51"/>
        <end position="66"/>
    </location>
</feature>
<dbReference type="AlphaFoldDB" id="A0AA88KLD4"/>
<gene>
    <name evidence="2" type="ORF">C9374_004211</name>
</gene>
<keyword evidence="3" id="KW-1185">Reference proteome</keyword>
<evidence type="ECO:0000313" key="2">
    <source>
        <dbReference type="EMBL" id="KAG2383540.1"/>
    </source>
</evidence>
<proteinExistence type="predicted"/>
<reference evidence="2 3" key="1">
    <citation type="journal article" date="2018" name="BMC Genomics">
        <title>The genome of Naegleria lovaniensis, the basis for a comparative approach to unravel pathogenicity factors of the human pathogenic amoeba N. fowleri.</title>
        <authorList>
            <person name="Liechti N."/>
            <person name="Schurch N."/>
            <person name="Bruggmann R."/>
            <person name="Wittwer M."/>
        </authorList>
    </citation>
    <scope>NUCLEOTIDE SEQUENCE [LARGE SCALE GENOMIC DNA]</scope>
    <source>
        <strain evidence="2 3">ATCC 30569</strain>
    </source>
</reference>
<protein>
    <submittedName>
        <fullName evidence="2">Uncharacterized protein</fullName>
    </submittedName>
</protein>
<evidence type="ECO:0000256" key="1">
    <source>
        <dbReference type="SAM" id="MobiDB-lite"/>
    </source>
</evidence>
<comment type="caution">
    <text evidence="2">The sequence shown here is derived from an EMBL/GenBank/DDBJ whole genome shotgun (WGS) entry which is preliminary data.</text>
</comment>
<feature type="compositionally biased region" description="Low complexity" evidence="1">
    <location>
        <begin position="95"/>
        <end position="108"/>
    </location>
</feature>
<feature type="compositionally biased region" description="Basic and acidic residues" evidence="1">
    <location>
        <begin position="75"/>
        <end position="92"/>
    </location>
</feature>
<feature type="compositionally biased region" description="Low complexity" evidence="1">
    <location>
        <begin position="34"/>
        <end position="50"/>
    </location>
</feature>
<evidence type="ECO:0000313" key="3">
    <source>
        <dbReference type="Proteomes" id="UP000816034"/>
    </source>
</evidence>